<proteinExistence type="predicted"/>
<name>A0A6G8ARR3_9ENTE</name>
<feature type="domain" description="DUF2087" evidence="1">
    <location>
        <begin position="13"/>
        <end position="80"/>
    </location>
</feature>
<accession>A0A6G8ARR3</accession>
<dbReference type="Proteomes" id="UP000501747">
    <property type="component" value="Chromosome"/>
</dbReference>
<evidence type="ECO:0000313" key="3">
    <source>
        <dbReference type="Proteomes" id="UP000501747"/>
    </source>
</evidence>
<dbReference type="AlphaFoldDB" id="A0A6G8ARR3"/>
<evidence type="ECO:0000259" key="1">
    <source>
        <dbReference type="Pfam" id="PF09860"/>
    </source>
</evidence>
<dbReference type="InterPro" id="IPR018656">
    <property type="entry name" value="DUF2087"/>
</dbReference>
<sequence>MDEIKKKYFKDNRLTVIPKKEKNKLEVFSYCASFFEEDKEYSEVEINEVIMAFYDDYSIIRRYLVDYHFLERDKYGKVYKKTAKSS</sequence>
<dbReference type="KEGG" id="vhy:G7082_03570"/>
<dbReference type="Pfam" id="PF09860">
    <property type="entry name" value="DUF2087"/>
    <property type="match status" value="1"/>
</dbReference>
<evidence type="ECO:0000313" key="2">
    <source>
        <dbReference type="EMBL" id="QIL47680.1"/>
    </source>
</evidence>
<dbReference type="RefSeq" id="WP_166033852.1">
    <property type="nucleotide sequence ID" value="NZ_CP049887.1"/>
</dbReference>
<protein>
    <submittedName>
        <fullName evidence="2">DUF2087 domain-containing protein</fullName>
    </submittedName>
</protein>
<gene>
    <name evidence="2" type="ORF">G7082_03570</name>
</gene>
<organism evidence="2 3">
    <name type="scientific">Vagococcus hydrophili</name>
    <dbReference type="NCBI Taxonomy" id="2714947"/>
    <lineage>
        <taxon>Bacteria</taxon>
        <taxon>Bacillati</taxon>
        <taxon>Bacillota</taxon>
        <taxon>Bacilli</taxon>
        <taxon>Lactobacillales</taxon>
        <taxon>Enterococcaceae</taxon>
        <taxon>Vagococcus</taxon>
    </lineage>
</organism>
<reference evidence="2 3" key="1">
    <citation type="submission" date="2020-03" db="EMBL/GenBank/DDBJ databases">
        <title>Vagococcus sp. nov., isolated from beetles.</title>
        <authorList>
            <person name="Hyun D.-W."/>
            <person name="Bae J.-W."/>
        </authorList>
    </citation>
    <scope>NUCLEOTIDE SEQUENCE [LARGE SCALE GENOMIC DNA]</scope>
    <source>
        <strain evidence="2 3">HDW17B</strain>
    </source>
</reference>
<dbReference type="EMBL" id="CP049887">
    <property type="protein sequence ID" value="QIL47680.1"/>
    <property type="molecule type" value="Genomic_DNA"/>
</dbReference>
<keyword evidence="3" id="KW-1185">Reference proteome</keyword>